<sequence>MALVNFLPNKKSFVLFFVCFTLLVNAQTIKGNFKAYANQELRLIGFDNLEQIDLSVTKMDSLGNFRLIHPREYKGMAILKSENNAALVFILTEPDLEIYGVDFKDRDQLKFVNSKENNWLLTYSKEQLQRDQTLSALKYLVPIYREKPLFIKQEKVFKTLLKEQKRIKKEEVDFFNTINTSSYFHWFANKRKLINNMKAFRDITDKKLDDYINEFRTLDFADPKFKKSGMLKNLLEAHFLMLENMSPSQDIMYSTISISAEYIIDNLSENELLLNVVGAYLFDLFEQRSLFKASEYLAVTLLSKQGCDLENELANKLEAYRKLKPGNIAPDIHFLDGTKLSDSNKNTLLVFGASWCPECQKDLSKLIENEKVWSNKNIEIKYISIDTEKKAFDAFYKDLPWQSHCDLKGWEGRAVKDYHVFATPTFFLLDKDLKILVRPNSVAHIKSWVDYKMK</sequence>
<dbReference type="Pfam" id="PF13905">
    <property type="entry name" value="Thioredoxin_8"/>
    <property type="match status" value="1"/>
</dbReference>
<dbReference type="EMBL" id="JAUOEM010000001">
    <property type="protein sequence ID" value="MDO5986239.1"/>
    <property type="molecule type" value="Genomic_DNA"/>
</dbReference>
<keyword evidence="3" id="KW-1185">Reference proteome</keyword>
<proteinExistence type="predicted"/>
<feature type="domain" description="Thioredoxin" evidence="1">
    <location>
        <begin position="323"/>
        <end position="454"/>
    </location>
</feature>
<protein>
    <submittedName>
        <fullName evidence="2">Thioredoxin family protein</fullName>
    </submittedName>
</protein>
<comment type="caution">
    <text evidence="2">The sequence shown here is derived from an EMBL/GenBank/DDBJ whole genome shotgun (WGS) entry which is preliminary data.</text>
</comment>
<dbReference type="SUPFAM" id="SSF52833">
    <property type="entry name" value="Thioredoxin-like"/>
    <property type="match status" value="1"/>
</dbReference>
<dbReference type="InterPro" id="IPR012336">
    <property type="entry name" value="Thioredoxin-like_fold"/>
</dbReference>
<evidence type="ECO:0000313" key="2">
    <source>
        <dbReference type="EMBL" id="MDO5986239.1"/>
    </source>
</evidence>
<reference evidence="2" key="1">
    <citation type="submission" date="2023-07" db="EMBL/GenBank/DDBJ databases">
        <title>Two novel species in the genus Flavivirga.</title>
        <authorList>
            <person name="Kwon K."/>
        </authorList>
    </citation>
    <scope>NUCLEOTIDE SEQUENCE</scope>
    <source>
        <strain evidence="2">KACC 14157</strain>
    </source>
</reference>
<dbReference type="InterPro" id="IPR013766">
    <property type="entry name" value="Thioredoxin_domain"/>
</dbReference>
<accession>A0ABT8WX29</accession>
<gene>
    <name evidence="2" type="ORF">Q4Q39_02375</name>
</gene>
<dbReference type="RefSeq" id="WP_303280760.1">
    <property type="nucleotide sequence ID" value="NZ_BAABCZ010000016.1"/>
</dbReference>
<evidence type="ECO:0000259" key="1">
    <source>
        <dbReference type="PROSITE" id="PS51352"/>
    </source>
</evidence>
<dbReference type="InterPro" id="IPR036249">
    <property type="entry name" value="Thioredoxin-like_sf"/>
</dbReference>
<dbReference type="CDD" id="cd02966">
    <property type="entry name" value="TlpA_like_family"/>
    <property type="match status" value="1"/>
</dbReference>
<evidence type="ECO:0000313" key="3">
    <source>
        <dbReference type="Proteomes" id="UP001176891"/>
    </source>
</evidence>
<name>A0ABT8WX29_9FLAO</name>
<dbReference type="PROSITE" id="PS51352">
    <property type="entry name" value="THIOREDOXIN_2"/>
    <property type="match status" value="1"/>
</dbReference>
<organism evidence="2 3">
    <name type="scientific">Flavivirga amylovorans</name>
    <dbReference type="NCBI Taxonomy" id="870486"/>
    <lineage>
        <taxon>Bacteria</taxon>
        <taxon>Pseudomonadati</taxon>
        <taxon>Bacteroidota</taxon>
        <taxon>Flavobacteriia</taxon>
        <taxon>Flavobacteriales</taxon>
        <taxon>Flavobacteriaceae</taxon>
        <taxon>Flavivirga</taxon>
    </lineage>
</organism>
<dbReference type="Proteomes" id="UP001176891">
    <property type="component" value="Unassembled WGS sequence"/>
</dbReference>
<dbReference type="Gene3D" id="3.40.30.10">
    <property type="entry name" value="Glutaredoxin"/>
    <property type="match status" value="1"/>
</dbReference>